<feature type="region of interest" description="Disordered" evidence="1">
    <location>
        <begin position="102"/>
        <end position="137"/>
    </location>
</feature>
<reference evidence="3 4" key="1">
    <citation type="submission" date="2017-06" db="EMBL/GenBank/DDBJ databases">
        <title>A platform for efficient transgenesis in Macrostomum lignano, a flatworm model organism for stem cell research.</title>
        <authorList>
            <person name="Berezikov E."/>
        </authorList>
    </citation>
    <scope>NUCLEOTIDE SEQUENCE [LARGE SCALE GENOMIC DNA]</scope>
    <source>
        <strain evidence="3">DV1</strain>
        <tissue evidence="3">Whole organism</tissue>
    </source>
</reference>
<sequence length="137" mass="14915">MASAWTWILCLLAILAAMAVLTCLVLCCLCSRYTRRRRRPPAPFCDFQPDQTGHLYSHVIFADRTYQARMGERHSRIANQAAQTEPAAPHVSQLHPAYLPPAYSEVVGDRGGSGGHPDDDDQPPPNYAAAVAAAANV</sequence>
<name>A0A267GDN5_9PLAT</name>
<gene>
    <name evidence="3" type="ORF">BOX15_Mlig005489g2</name>
</gene>
<evidence type="ECO:0000256" key="2">
    <source>
        <dbReference type="SAM" id="Phobius"/>
    </source>
</evidence>
<keyword evidence="2" id="KW-1133">Transmembrane helix</keyword>
<evidence type="ECO:0000313" key="4">
    <source>
        <dbReference type="Proteomes" id="UP000215902"/>
    </source>
</evidence>
<evidence type="ECO:0000313" key="3">
    <source>
        <dbReference type="EMBL" id="PAA84133.1"/>
    </source>
</evidence>
<keyword evidence="2" id="KW-0472">Membrane</keyword>
<keyword evidence="4" id="KW-1185">Reference proteome</keyword>
<proteinExistence type="predicted"/>
<feature type="transmembrane region" description="Helical" evidence="2">
    <location>
        <begin position="6"/>
        <end position="29"/>
    </location>
</feature>
<keyword evidence="2" id="KW-0812">Transmembrane</keyword>
<dbReference type="Proteomes" id="UP000215902">
    <property type="component" value="Unassembled WGS sequence"/>
</dbReference>
<feature type="compositionally biased region" description="Low complexity" evidence="1">
    <location>
        <begin position="128"/>
        <end position="137"/>
    </location>
</feature>
<dbReference type="AlphaFoldDB" id="A0A267GDN5"/>
<organism evidence="3 4">
    <name type="scientific">Macrostomum lignano</name>
    <dbReference type="NCBI Taxonomy" id="282301"/>
    <lineage>
        <taxon>Eukaryota</taxon>
        <taxon>Metazoa</taxon>
        <taxon>Spiralia</taxon>
        <taxon>Lophotrochozoa</taxon>
        <taxon>Platyhelminthes</taxon>
        <taxon>Rhabditophora</taxon>
        <taxon>Macrostomorpha</taxon>
        <taxon>Macrostomida</taxon>
        <taxon>Macrostomidae</taxon>
        <taxon>Macrostomum</taxon>
    </lineage>
</organism>
<evidence type="ECO:0000256" key="1">
    <source>
        <dbReference type="SAM" id="MobiDB-lite"/>
    </source>
</evidence>
<protein>
    <submittedName>
        <fullName evidence="3">Uncharacterized protein</fullName>
    </submittedName>
</protein>
<accession>A0A267GDN5</accession>
<comment type="caution">
    <text evidence="3">The sequence shown here is derived from an EMBL/GenBank/DDBJ whole genome shotgun (WGS) entry which is preliminary data.</text>
</comment>
<dbReference type="EMBL" id="NIVC01000387">
    <property type="protein sequence ID" value="PAA84133.1"/>
    <property type="molecule type" value="Genomic_DNA"/>
</dbReference>